<feature type="region of interest" description="Disordered" evidence="1">
    <location>
        <begin position="137"/>
        <end position="159"/>
    </location>
</feature>
<dbReference type="Pfam" id="PF16141">
    <property type="entry name" value="GH18_BT1044-like"/>
    <property type="match status" value="1"/>
</dbReference>
<reference evidence="2" key="1">
    <citation type="submission" date="2020-10" db="EMBL/GenBank/DDBJ databases">
        <authorList>
            <person name="Gilroy R."/>
        </authorList>
    </citation>
    <scope>NUCLEOTIDE SEQUENCE</scope>
    <source>
        <strain evidence="2">B1-13419</strain>
    </source>
</reference>
<sequence>MTIRSNKIFTAVVAMLAILGSVSCSKWTEPESMPLHSPSLEEMYPEEYADYIASIRAYRQTDHQMVWGWFDNSASSATGQSVRLTAIPDSLDAVVLMYPELLDSWEVEEMHAIQQERAVKVMYTIRYSDIVAEYEASLPQEDDTTDDSEAEVTETMDETDASPAEDGFIAVMDAYLDRVLPLCEKYAFDGITVWYDPVDYTHIEESASRIEAARHTAFLTKLNEWIAANPEKMFVMESSRMQYIMDSSILEASDYIVVHTELETNIIGVSMAVNNLLVEGIPSDRFIVLSHMTSSSDPRLGYITDTDGNSVNATWEIAWWVSEPAEGMTKAGLGIYAINSDYWSSEVDYYITKKAISILNPSPIN</sequence>
<dbReference type="AlphaFoldDB" id="A0A9D9NI23"/>
<feature type="compositionally biased region" description="Acidic residues" evidence="1">
    <location>
        <begin position="140"/>
        <end position="159"/>
    </location>
</feature>
<comment type="caution">
    <text evidence="2">The sequence shown here is derived from an EMBL/GenBank/DDBJ whole genome shotgun (WGS) entry which is preliminary data.</text>
</comment>
<protein>
    <submittedName>
        <fullName evidence="2">Uncharacterized protein</fullName>
    </submittedName>
</protein>
<accession>A0A9D9NI23</accession>
<dbReference type="Proteomes" id="UP000823757">
    <property type="component" value="Unassembled WGS sequence"/>
</dbReference>
<gene>
    <name evidence="2" type="ORF">IAB91_02845</name>
</gene>
<evidence type="ECO:0000256" key="1">
    <source>
        <dbReference type="SAM" id="MobiDB-lite"/>
    </source>
</evidence>
<name>A0A9D9NI23_9BACT</name>
<evidence type="ECO:0000313" key="3">
    <source>
        <dbReference type="Proteomes" id="UP000823757"/>
    </source>
</evidence>
<proteinExistence type="predicted"/>
<dbReference type="InterPro" id="IPR032320">
    <property type="entry name" value="GH18_BT1044-like"/>
</dbReference>
<evidence type="ECO:0000313" key="2">
    <source>
        <dbReference type="EMBL" id="MBO8474212.1"/>
    </source>
</evidence>
<organism evidence="2 3">
    <name type="scientific">Candidatus Cryptobacteroides faecigallinarum</name>
    <dbReference type="NCBI Taxonomy" id="2840763"/>
    <lineage>
        <taxon>Bacteria</taxon>
        <taxon>Pseudomonadati</taxon>
        <taxon>Bacteroidota</taxon>
        <taxon>Bacteroidia</taxon>
        <taxon>Bacteroidales</taxon>
        <taxon>Candidatus Cryptobacteroides</taxon>
    </lineage>
</organism>
<dbReference type="PROSITE" id="PS51257">
    <property type="entry name" value="PROKAR_LIPOPROTEIN"/>
    <property type="match status" value="1"/>
</dbReference>
<dbReference type="EMBL" id="JADIMD010000040">
    <property type="protein sequence ID" value="MBO8474212.1"/>
    <property type="molecule type" value="Genomic_DNA"/>
</dbReference>
<reference evidence="2" key="2">
    <citation type="journal article" date="2021" name="PeerJ">
        <title>Extensive microbial diversity within the chicken gut microbiome revealed by metagenomics and culture.</title>
        <authorList>
            <person name="Gilroy R."/>
            <person name="Ravi A."/>
            <person name="Getino M."/>
            <person name="Pursley I."/>
            <person name="Horton D.L."/>
            <person name="Alikhan N.F."/>
            <person name="Baker D."/>
            <person name="Gharbi K."/>
            <person name="Hall N."/>
            <person name="Watson M."/>
            <person name="Adriaenssens E.M."/>
            <person name="Foster-Nyarko E."/>
            <person name="Jarju S."/>
            <person name="Secka A."/>
            <person name="Antonio M."/>
            <person name="Oren A."/>
            <person name="Chaudhuri R.R."/>
            <person name="La Ragione R."/>
            <person name="Hildebrand F."/>
            <person name="Pallen M.J."/>
        </authorList>
    </citation>
    <scope>NUCLEOTIDE SEQUENCE</scope>
    <source>
        <strain evidence="2">B1-13419</strain>
    </source>
</reference>
<dbReference type="Gene3D" id="3.20.20.80">
    <property type="entry name" value="Glycosidases"/>
    <property type="match status" value="1"/>
</dbReference>